<reference evidence="2" key="2">
    <citation type="journal article" date="2017" name="J. Anim. Genet.">
        <title>Multiple reference genome sequences of hot pepper reveal the massive evolution of plant disease resistance genes by retroduplication.</title>
        <authorList>
            <person name="Kim S."/>
            <person name="Park J."/>
            <person name="Yeom S.-I."/>
            <person name="Kim Y.-M."/>
            <person name="Seo E."/>
            <person name="Kim K.-T."/>
            <person name="Kim M.-S."/>
            <person name="Lee J.M."/>
            <person name="Cheong K."/>
            <person name="Shin H.-S."/>
            <person name="Kim S.-B."/>
            <person name="Han K."/>
            <person name="Lee J."/>
            <person name="Park M."/>
            <person name="Lee H.-A."/>
            <person name="Lee H.-Y."/>
            <person name="Lee Y."/>
            <person name="Oh S."/>
            <person name="Lee J.H."/>
            <person name="Choi E."/>
            <person name="Choi E."/>
            <person name="Lee S.E."/>
            <person name="Jeon J."/>
            <person name="Kim H."/>
            <person name="Choi G."/>
            <person name="Song H."/>
            <person name="Lee J."/>
            <person name="Lee S.-C."/>
            <person name="Kwon J.-K."/>
            <person name="Lee H.-Y."/>
            <person name="Koo N."/>
            <person name="Hong Y."/>
            <person name="Kim R.W."/>
            <person name="Kang W.-H."/>
            <person name="Huh J.H."/>
            <person name="Kang B.-C."/>
            <person name="Yang T.-J."/>
            <person name="Lee Y.-H."/>
            <person name="Bennetzen J.L."/>
            <person name="Choi D."/>
        </authorList>
    </citation>
    <scope>NUCLEOTIDE SEQUENCE [LARGE SCALE GENOMIC DNA]</scope>
    <source>
        <strain evidence="2">cv. PBC81</strain>
    </source>
</reference>
<sequence length="94" mass="10872">MMGSSEVLENETVRNENYIKSYGRDDLEGLTNDGFERKVNGAKENESLGDETLKNFDTYWKDVNDSLIRGEIFRNLYIFSGSNMRRISDALLKH</sequence>
<gene>
    <name evidence="1" type="ORF">CQW23_12449</name>
</gene>
<protein>
    <submittedName>
        <fullName evidence="1">Uncharacterized protein</fullName>
    </submittedName>
</protein>
<dbReference type="EMBL" id="MLFT02000005">
    <property type="protein sequence ID" value="PHT48241.1"/>
    <property type="molecule type" value="Genomic_DNA"/>
</dbReference>
<keyword evidence="2" id="KW-1185">Reference proteome</keyword>
<name>A0A2G2WSS7_CAPBA</name>
<dbReference type="AlphaFoldDB" id="A0A2G2WSS7"/>
<proteinExistence type="predicted"/>
<evidence type="ECO:0000313" key="1">
    <source>
        <dbReference type="EMBL" id="PHT48241.1"/>
    </source>
</evidence>
<comment type="caution">
    <text evidence="1">The sequence shown here is derived from an EMBL/GenBank/DDBJ whole genome shotgun (WGS) entry which is preliminary data.</text>
</comment>
<dbReference type="Proteomes" id="UP000224567">
    <property type="component" value="Unassembled WGS sequence"/>
</dbReference>
<accession>A0A2G2WSS7</accession>
<reference evidence="1 2" key="1">
    <citation type="journal article" date="2017" name="Genome Biol.">
        <title>New reference genome sequences of hot pepper reveal the massive evolution of plant disease-resistance genes by retroduplication.</title>
        <authorList>
            <person name="Kim S."/>
            <person name="Park J."/>
            <person name="Yeom S.I."/>
            <person name="Kim Y.M."/>
            <person name="Seo E."/>
            <person name="Kim K.T."/>
            <person name="Kim M.S."/>
            <person name="Lee J.M."/>
            <person name="Cheong K."/>
            <person name="Shin H.S."/>
            <person name="Kim S.B."/>
            <person name="Han K."/>
            <person name="Lee J."/>
            <person name="Park M."/>
            <person name="Lee H.A."/>
            <person name="Lee H.Y."/>
            <person name="Lee Y."/>
            <person name="Oh S."/>
            <person name="Lee J.H."/>
            <person name="Choi E."/>
            <person name="Choi E."/>
            <person name="Lee S.E."/>
            <person name="Jeon J."/>
            <person name="Kim H."/>
            <person name="Choi G."/>
            <person name="Song H."/>
            <person name="Lee J."/>
            <person name="Lee S.C."/>
            <person name="Kwon J.K."/>
            <person name="Lee H.Y."/>
            <person name="Koo N."/>
            <person name="Hong Y."/>
            <person name="Kim R.W."/>
            <person name="Kang W.H."/>
            <person name="Huh J.H."/>
            <person name="Kang B.C."/>
            <person name="Yang T.J."/>
            <person name="Lee Y.H."/>
            <person name="Bennetzen J.L."/>
            <person name="Choi D."/>
        </authorList>
    </citation>
    <scope>NUCLEOTIDE SEQUENCE [LARGE SCALE GENOMIC DNA]</scope>
    <source>
        <strain evidence="2">cv. PBC81</strain>
    </source>
</reference>
<organism evidence="1 2">
    <name type="scientific">Capsicum baccatum</name>
    <name type="common">Peruvian pepper</name>
    <dbReference type="NCBI Taxonomy" id="33114"/>
    <lineage>
        <taxon>Eukaryota</taxon>
        <taxon>Viridiplantae</taxon>
        <taxon>Streptophyta</taxon>
        <taxon>Embryophyta</taxon>
        <taxon>Tracheophyta</taxon>
        <taxon>Spermatophyta</taxon>
        <taxon>Magnoliopsida</taxon>
        <taxon>eudicotyledons</taxon>
        <taxon>Gunneridae</taxon>
        <taxon>Pentapetalae</taxon>
        <taxon>asterids</taxon>
        <taxon>lamiids</taxon>
        <taxon>Solanales</taxon>
        <taxon>Solanaceae</taxon>
        <taxon>Solanoideae</taxon>
        <taxon>Capsiceae</taxon>
        <taxon>Capsicum</taxon>
    </lineage>
</organism>
<evidence type="ECO:0000313" key="2">
    <source>
        <dbReference type="Proteomes" id="UP000224567"/>
    </source>
</evidence>